<dbReference type="HAMAP" id="MF_00197">
    <property type="entry name" value="DAP_epimerase"/>
    <property type="match status" value="1"/>
</dbReference>
<feature type="active site" description="Proton acceptor" evidence="8">
    <location>
        <position position="228"/>
    </location>
</feature>
<evidence type="ECO:0000256" key="8">
    <source>
        <dbReference type="HAMAP-Rule" id="MF_00197"/>
    </source>
</evidence>
<comment type="function">
    <text evidence="8">Catalyzes the stereoinversion of LL-2,6-diaminopimelate (L,L-DAP) to meso-diaminopimelate (meso-DAP), a precursor of L-lysine and an essential component of the bacterial peptidoglycan.</text>
</comment>
<dbReference type="Proteomes" id="UP001164718">
    <property type="component" value="Chromosome"/>
</dbReference>
<comment type="pathway">
    <text evidence="1 8">Amino-acid biosynthesis; L-lysine biosynthesis via DAP pathway; DL-2,6-diaminopimelate from LL-2,6-diaminopimelate: step 1/1.</text>
</comment>
<sequence length="325" mass="36104">MLSIPFKKVHGSKNDFLLIDENEVLNSLNHSKRKQLAQSLCDRTNGIGGDGILFIQKSDHCDGKMEIYNADGTVASMCGNGLRCAGRYIMEKTGKNRVVVETMKVDLTVQQYETEQSVPFIQVEISPVSFDPSSLPMVTDKKRVIGERLPELSNQLSFTAVSVPNPHLLSIVSKEVLFSDQLFQLASYVNGENPYFPDGVNVSFIYPIKAGEIFVRTFERGVGFTNACGTAMSAASIVAILNGLHQYEIPLTVYNPGGFVKTIVHNDNGNLSVDLIGNATYCFEGTVQMDFHTGAFHWLKERSFEEEKDYALLEKRAKEIVDSIR</sequence>
<keyword evidence="6 8" id="KW-0413">Isomerase</keyword>
<dbReference type="GO" id="GO:0008837">
    <property type="term" value="F:diaminopimelate epimerase activity"/>
    <property type="evidence" value="ECO:0007669"/>
    <property type="project" value="UniProtKB-UniRule"/>
</dbReference>
<feature type="active site" description="Proton donor" evidence="8">
    <location>
        <position position="78"/>
    </location>
</feature>
<comment type="similarity">
    <text evidence="2 8">Belongs to the diaminopimelate epimerase family.</text>
</comment>
<keyword evidence="4 8" id="KW-0028">Amino-acid biosynthesis</keyword>
<dbReference type="PANTHER" id="PTHR31689">
    <property type="entry name" value="DIAMINOPIMELATE EPIMERASE, CHLOROPLASTIC"/>
    <property type="match status" value="1"/>
</dbReference>
<feature type="active site" evidence="9">
    <location>
        <position position="78"/>
    </location>
</feature>
<comment type="subcellular location">
    <subcellularLocation>
        <location evidence="8">Cytoplasm</location>
    </subcellularLocation>
</comment>
<feature type="binding site" evidence="8">
    <location>
        <begin position="79"/>
        <end position="80"/>
    </location>
    <ligand>
        <name>substrate</name>
    </ligand>
</feature>
<evidence type="ECO:0000256" key="3">
    <source>
        <dbReference type="ARBA" id="ARBA00013080"/>
    </source>
</evidence>
<reference evidence="10" key="1">
    <citation type="submission" date="2022-09" db="EMBL/GenBank/DDBJ databases">
        <title>Complete Genomes of Fervidibacillus albus and Fervidibacillus halotolerans isolated from tidal flat sediments.</title>
        <authorList>
            <person name="Kwon K.K."/>
            <person name="Yang S.-H."/>
            <person name="Park M.J."/>
            <person name="Oh H.-M."/>
        </authorList>
    </citation>
    <scope>NUCLEOTIDE SEQUENCE</scope>
    <source>
        <strain evidence="10">MEBiC13591</strain>
    </source>
</reference>
<evidence type="ECO:0000313" key="10">
    <source>
        <dbReference type="EMBL" id="WAA11049.1"/>
    </source>
</evidence>
<dbReference type="NCBIfam" id="TIGR00652">
    <property type="entry name" value="DapF"/>
    <property type="match status" value="1"/>
</dbReference>
<evidence type="ECO:0000256" key="7">
    <source>
        <dbReference type="ARBA" id="ARBA00051712"/>
    </source>
</evidence>
<proteinExistence type="inferred from homology"/>
<dbReference type="InterPro" id="IPR001653">
    <property type="entry name" value="DAP_epimerase_DapF"/>
</dbReference>
<feature type="binding site" evidence="8">
    <location>
        <position position="165"/>
    </location>
    <ligand>
        <name>substrate</name>
    </ligand>
</feature>
<dbReference type="RefSeq" id="WP_275418865.1">
    <property type="nucleotide sequence ID" value="NZ_CP106878.1"/>
</dbReference>
<feature type="binding site" evidence="8">
    <location>
        <begin position="219"/>
        <end position="220"/>
    </location>
    <ligand>
        <name>substrate</name>
    </ligand>
</feature>
<gene>
    <name evidence="8 10" type="primary">dapF</name>
    <name evidence="10" type="ORF">OE104_07025</name>
</gene>
<evidence type="ECO:0000256" key="5">
    <source>
        <dbReference type="ARBA" id="ARBA00023154"/>
    </source>
</evidence>
<organism evidence="10 11">
    <name type="scientific">Fervidibacillus albus</name>
    <dbReference type="NCBI Taxonomy" id="2980026"/>
    <lineage>
        <taxon>Bacteria</taxon>
        <taxon>Bacillati</taxon>
        <taxon>Bacillota</taxon>
        <taxon>Bacilli</taxon>
        <taxon>Bacillales</taxon>
        <taxon>Bacillaceae</taxon>
        <taxon>Fervidibacillus</taxon>
    </lineage>
</organism>
<name>A0A9E8LYF1_9BACI</name>
<dbReference type="PROSITE" id="PS01326">
    <property type="entry name" value="DAP_EPIMERASE"/>
    <property type="match status" value="1"/>
</dbReference>
<dbReference type="AlphaFoldDB" id="A0A9E8LYF1"/>
<protein>
    <recommendedName>
        <fullName evidence="3 8">Diaminopimelate epimerase</fullName>
        <shortName evidence="8">DAP epimerase</shortName>
        <ecNumber evidence="3 8">5.1.1.7</ecNumber>
    </recommendedName>
    <alternativeName>
        <fullName evidence="8">PLP-independent amino acid racemase</fullName>
    </alternativeName>
</protein>
<keyword evidence="5 8" id="KW-0457">Lysine biosynthesis</keyword>
<dbReference type="Pfam" id="PF01678">
    <property type="entry name" value="DAP_epimerase"/>
    <property type="match status" value="2"/>
</dbReference>
<dbReference type="GO" id="GO:0005829">
    <property type="term" value="C:cytosol"/>
    <property type="evidence" value="ECO:0007669"/>
    <property type="project" value="TreeGrafter"/>
</dbReference>
<evidence type="ECO:0000256" key="1">
    <source>
        <dbReference type="ARBA" id="ARBA00005196"/>
    </source>
</evidence>
<comment type="subunit">
    <text evidence="8">Homodimer.</text>
</comment>
<evidence type="ECO:0000313" key="11">
    <source>
        <dbReference type="Proteomes" id="UP001164718"/>
    </source>
</evidence>
<evidence type="ECO:0000256" key="2">
    <source>
        <dbReference type="ARBA" id="ARBA00010219"/>
    </source>
</evidence>
<dbReference type="EC" id="5.1.1.7" evidence="3 8"/>
<feature type="binding site" evidence="8">
    <location>
        <position position="69"/>
    </location>
    <ligand>
        <name>substrate</name>
    </ligand>
</feature>
<dbReference type="EMBL" id="CP106878">
    <property type="protein sequence ID" value="WAA11049.1"/>
    <property type="molecule type" value="Genomic_DNA"/>
</dbReference>
<feature type="binding site" evidence="8">
    <location>
        <begin position="229"/>
        <end position="230"/>
    </location>
    <ligand>
        <name>substrate</name>
    </ligand>
</feature>
<keyword evidence="11" id="KW-1185">Reference proteome</keyword>
<dbReference type="Gene3D" id="3.10.310.10">
    <property type="entry name" value="Diaminopimelate Epimerase, Chain A, domain 1"/>
    <property type="match status" value="2"/>
</dbReference>
<accession>A0A9E8LYF1</accession>
<dbReference type="SUPFAM" id="SSF54506">
    <property type="entry name" value="Diaminopimelate epimerase-like"/>
    <property type="match status" value="2"/>
</dbReference>
<comment type="catalytic activity">
    <reaction evidence="7 8">
        <text>(2S,6S)-2,6-diaminopimelate = meso-2,6-diaminopimelate</text>
        <dbReference type="Rhea" id="RHEA:15393"/>
        <dbReference type="ChEBI" id="CHEBI:57609"/>
        <dbReference type="ChEBI" id="CHEBI:57791"/>
        <dbReference type="EC" id="5.1.1.7"/>
    </reaction>
</comment>
<evidence type="ECO:0000256" key="9">
    <source>
        <dbReference type="PROSITE-ProRule" id="PRU10125"/>
    </source>
</evidence>
<evidence type="ECO:0000256" key="6">
    <source>
        <dbReference type="ARBA" id="ARBA00023235"/>
    </source>
</evidence>
<comment type="caution">
    <text evidence="8">Lacks conserved residue(s) required for the propagation of feature annotation.</text>
</comment>
<dbReference type="KEGG" id="faf:OE104_07025"/>
<dbReference type="InterPro" id="IPR018510">
    <property type="entry name" value="DAP_epimerase_AS"/>
</dbReference>
<dbReference type="PANTHER" id="PTHR31689:SF0">
    <property type="entry name" value="DIAMINOPIMELATE EPIMERASE"/>
    <property type="match status" value="1"/>
</dbReference>
<feature type="site" description="Could be important to modulate the pK values of the two catalytic cysteine residues" evidence="8">
    <location>
        <position position="167"/>
    </location>
</feature>
<keyword evidence="8" id="KW-0963">Cytoplasm</keyword>
<feature type="site" description="Could be important to modulate the pK values of the two catalytic cysteine residues" evidence="8">
    <location>
        <position position="219"/>
    </location>
</feature>
<evidence type="ECO:0000256" key="4">
    <source>
        <dbReference type="ARBA" id="ARBA00022605"/>
    </source>
</evidence>
<dbReference type="GO" id="GO:0009089">
    <property type="term" value="P:lysine biosynthetic process via diaminopimelate"/>
    <property type="evidence" value="ECO:0007669"/>
    <property type="project" value="UniProtKB-UniRule"/>
</dbReference>
<feature type="binding site" evidence="8">
    <location>
        <position position="201"/>
    </location>
    <ligand>
        <name>substrate</name>
    </ligand>
</feature>
<feature type="binding site" evidence="8">
    <location>
        <position position="14"/>
    </location>
    <ligand>
        <name>substrate</name>
    </ligand>
</feature>